<name>A0ABN2LBT9_9MICO</name>
<gene>
    <name evidence="1" type="ORF">GCM10009768_06330</name>
</gene>
<keyword evidence="2" id="KW-1185">Reference proteome</keyword>
<dbReference type="EMBL" id="BAAAOB010000001">
    <property type="protein sequence ID" value="GAA1780179.1"/>
    <property type="molecule type" value="Genomic_DNA"/>
</dbReference>
<organism evidence="1 2">
    <name type="scientific">Leucobacter iarius</name>
    <dbReference type="NCBI Taxonomy" id="333963"/>
    <lineage>
        <taxon>Bacteria</taxon>
        <taxon>Bacillati</taxon>
        <taxon>Actinomycetota</taxon>
        <taxon>Actinomycetes</taxon>
        <taxon>Micrococcales</taxon>
        <taxon>Microbacteriaceae</taxon>
        <taxon>Leucobacter</taxon>
    </lineage>
</organism>
<reference evidence="1 2" key="1">
    <citation type="journal article" date="2019" name="Int. J. Syst. Evol. Microbiol.">
        <title>The Global Catalogue of Microorganisms (GCM) 10K type strain sequencing project: providing services to taxonomists for standard genome sequencing and annotation.</title>
        <authorList>
            <consortium name="The Broad Institute Genomics Platform"/>
            <consortium name="The Broad Institute Genome Sequencing Center for Infectious Disease"/>
            <person name="Wu L."/>
            <person name="Ma J."/>
        </authorList>
    </citation>
    <scope>NUCLEOTIDE SEQUENCE [LARGE SCALE GENOMIC DNA]</scope>
    <source>
        <strain evidence="1 2">JCM 14736</strain>
    </source>
</reference>
<evidence type="ECO:0000313" key="1">
    <source>
        <dbReference type="EMBL" id="GAA1780179.1"/>
    </source>
</evidence>
<evidence type="ECO:0000313" key="2">
    <source>
        <dbReference type="Proteomes" id="UP001500851"/>
    </source>
</evidence>
<proteinExistence type="predicted"/>
<sequence>MNPFRISSRIVPAGTIASGAPPPDPVKLRAPVAVPWRVVHRSEDGVVEVEQRADGPLRAVRFALAGSGLLGLSLPRTVYPGERVRAVLRGGSADRAGTAPDAMLVLRWFQPDGTELLWPIAL</sequence>
<comment type="caution">
    <text evidence="1">The sequence shown here is derived from an EMBL/GenBank/DDBJ whole genome shotgun (WGS) entry which is preliminary data.</text>
</comment>
<protein>
    <submittedName>
        <fullName evidence="1">Uncharacterized protein</fullName>
    </submittedName>
</protein>
<dbReference type="Proteomes" id="UP001500851">
    <property type="component" value="Unassembled WGS sequence"/>
</dbReference>
<dbReference type="RefSeq" id="WP_344029197.1">
    <property type="nucleotide sequence ID" value="NZ_BAAAOB010000001.1"/>
</dbReference>
<accession>A0ABN2LBT9</accession>